<dbReference type="KEGG" id="sof:NCTC11214_00045"/>
<accession>A0A447KJS9</accession>
<evidence type="ECO:0000313" key="3">
    <source>
        <dbReference type="EMBL" id="VDZ51125.1"/>
    </source>
</evidence>
<name>A0A447KJS9_SEROD</name>
<sequence>MGAPVVLSNLSVVQLNYSDIATTAGYISMFIPFISWYIAIGLGNALNSIGHSFNNALSGASSAAASTTADANYSFNNMQSDNVSGNTWNTNSDIRTGQMTKQLGTGGTQTQTADGSQVFDSTGVDIAYSG</sequence>
<proteinExistence type="predicted"/>
<feature type="transmembrane region" description="Helical" evidence="2">
    <location>
        <begin position="20"/>
        <end position="39"/>
    </location>
</feature>
<evidence type="ECO:0000256" key="1">
    <source>
        <dbReference type="SAM" id="MobiDB-lite"/>
    </source>
</evidence>
<evidence type="ECO:0000313" key="4">
    <source>
        <dbReference type="Proteomes" id="UP000281391"/>
    </source>
</evidence>
<evidence type="ECO:0000256" key="2">
    <source>
        <dbReference type="SAM" id="Phobius"/>
    </source>
</evidence>
<protein>
    <submittedName>
        <fullName evidence="3">Conjugal transfer mating pair stabilization protein TraG</fullName>
    </submittedName>
</protein>
<feature type="compositionally biased region" description="Polar residues" evidence="1">
    <location>
        <begin position="84"/>
        <end position="95"/>
    </location>
</feature>
<keyword evidence="2" id="KW-0472">Membrane</keyword>
<dbReference type="AlphaFoldDB" id="A0A447KJS9"/>
<feature type="compositionally biased region" description="Low complexity" evidence="1">
    <location>
        <begin position="96"/>
        <end position="115"/>
    </location>
</feature>
<keyword evidence="2" id="KW-1133">Transmembrane helix</keyword>
<gene>
    <name evidence="3" type="ORF">NCTC11214_00045</name>
</gene>
<dbReference type="EMBL" id="LR134117">
    <property type="protein sequence ID" value="VDZ51125.1"/>
    <property type="molecule type" value="Genomic_DNA"/>
</dbReference>
<keyword evidence="2" id="KW-0812">Transmembrane</keyword>
<feature type="region of interest" description="Disordered" evidence="1">
    <location>
        <begin position="84"/>
        <end position="115"/>
    </location>
</feature>
<reference evidence="3 4" key="1">
    <citation type="submission" date="2018-12" db="EMBL/GenBank/DDBJ databases">
        <authorList>
            <consortium name="Pathogen Informatics"/>
        </authorList>
    </citation>
    <scope>NUCLEOTIDE SEQUENCE [LARGE SCALE GENOMIC DNA]</scope>
    <source>
        <strain evidence="3 4">NCTC11214</strain>
    </source>
</reference>
<dbReference type="Proteomes" id="UP000281391">
    <property type="component" value="Chromosome"/>
</dbReference>
<organism evidence="3 4">
    <name type="scientific">Serratia odorifera</name>
    <dbReference type="NCBI Taxonomy" id="618"/>
    <lineage>
        <taxon>Bacteria</taxon>
        <taxon>Pseudomonadati</taxon>
        <taxon>Pseudomonadota</taxon>
        <taxon>Gammaproteobacteria</taxon>
        <taxon>Enterobacterales</taxon>
        <taxon>Yersiniaceae</taxon>
        <taxon>Serratia</taxon>
    </lineage>
</organism>